<feature type="region of interest" description="Disordered" evidence="1">
    <location>
        <begin position="493"/>
        <end position="1151"/>
    </location>
</feature>
<feature type="region of interest" description="Disordered" evidence="1">
    <location>
        <begin position="453"/>
        <end position="478"/>
    </location>
</feature>
<dbReference type="EMBL" id="RWJN01000185">
    <property type="protein sequence ID" value="TCD65370.1"/>
    <property type="molecule type" value="Genomic_DNA"/>
</dbReference>
<feature type="compositionally biased region" description="Polar residues" evidence="1">
    <location>
        <begin position="1025"/>
        <end position="1047"/>
    </location>
</feature>
<keyword evidence="3" id="KW-1185">Reference proteome</keyword>
<organism evidence="2 3">
    <name type="scientific">Steccherinum ochraceum</name>
    <dbReference type="NCBI Taxonomy" id="92696"/>
    <lineage>
        <taxon>Eukaryota</taxon>
        <taxon>Fungi</taxon>
        <taxon>Dikarya</taxon>
        <taxon>Basidiomycota</taxon>
        <taxon>Agaricomycotina</taxon>
        <taxon>Agaricomycetes</taxon>
        <taxon>Polyporales</taxon>
        <taxon>Steccherinaceae</taxon>
        <taxon>Steccherinum</taxon>
    </lineage>
</organism>
<dbReference type="STRING" id="92696.A0A4R0RBH8"/>
<feature type="compositionally biased region" description="Basic residues" evidence="1">
    <location>
        <begin position="1139"/>
        <end position="1151"/>
    </location>
</feature>
<accession>A0A4R0RBH8</accession>
<feature type="compositionally biased region" description="Polar residues" evidence="1">
    <location>
        <begin position="956"/>
        <end position="972"/>
    </location>
</feature>
<feature type="region of interest" description="Disordered" evidence="1">
    <location>
        <begin position="1"/>
        <end position="82"/>
    </location>
</feature>
<feature type="compositionally biased region" description="Pro residues" evidence="1">
    <location>
        <begin position="828"/>
        <end position="837"/>
    </location>
</feature>
<dbReference type="OrthoDB" id="3230904at2759"/>
<feature type="region of interest" description="Disordered" evidence="1">
    <location>
        <begin position="178"/>
        <end position="370"/>
    </location>
</feature>
<feature type="compositionally biased region" description="Low complexity" evidence="1">
    <location>
        <begin position="594"/>
        <end position="609"/>
    </location>
</feature>
<gene>
    <name evidence="2" type="ORF">EIP91_002768</name>
</gene>
<evidence type="ECO:0000256" key="1">
    <source>
        <dbReference type="SAM" id="MobiDB-lite"/>
    </source>
</evidence>
<feature type="compositionally biased region" description="Low complexity" evidence="1">
    <location>
        <begin position="767"/>
        <end position="785"/>
    </location>
</feature>
<comment type="caution">
    <text evidence="2">The sequence shown here is derived from an EMBL/GenBank/DDBJ whole genome shotgun (WGS) entry which is preliminary data.</text>
</comment>
<feature type="compositionally biased region" description="Low complexity" evidence="1">
    <location>
        <begin position="933"/>
        <end position="944"/>
    </location>
</feature>
<proteinExistence type="predicted"/>
<feature type="compositionally biased region" description="Acidic residues" evidence="1">
    <location>
        <begin position="334"/>
        <end position="348"/>
    </location>
</feature>
<feature type="compositionally biased region" description="Polar residues" evidence="1">
    <location>
        <begin position="299"/>
        <end position="308"/>
    </location>
</feature>
<feature type="compositionally biased region" description="Low complexity" evidence="1">
    <location>
        <begin position="493"/>
        <end position="502"/>
    </location>
</feature>
<feature type="compositionally biased region" description="Low complexity" evidence="1">
    <location>
        <begin position="911"/>
        <end position="925"/>
    </location>
</feature>
<dbReference type="Proteomes" id="UP000292702">
    <property type="component" value="Unassembled WGS sequence"/>
</dbReference>
<feature type="compositionally biased region" description="Polar residues" evidence="1">
    <location>
        <begin position="696"/>
        <end position="715"/>
    </location>
</feature>
<reference evidence="2 3" key="1">
    <citation type="submission" date="2018-11" db="EMBL/GenBank/DDBJ databases">
        <title>Genome assembly of Steccherinum ochraceum LE-BIN_3174, the white-rot fungus of the Steccherinaceae family (The Residual Polyporoid clade, Polyporales, Basidiomycota).</title>
        <authorList>
            <person name="Fedorova T.V."/>
            <person name="Glazunova O.A."/>
            <person name="Landesman E.O."/>
            <person name="Moiseenko K.V."/>
            <person name="Psurtseva N.V."/>
            <person name="Savinova O.S."/>
            <person name="Shakhova N.V."/>
            <person name="Tyazhelova T.V."/>
            <person name="Vasina D.V."/>
        </authorList>
    </citation>
    <scope>NUCLEOTIDE SEQUENCE [LARGE SCALE GENOMIC DNA]</scope>
    <source>
        <strain evidence="2 3">LE-BIN_3174</strain>
    </source>
</reference>
<name>A0A4R0RBH8_9APHY</name>
<feature type="compositionally biased region" description="Basic and acidic residues" evidence="1">
    <location>
        <begin position="268"/>
        <end position="285"/>
    </location>
</feature>
<evidence type="ECO:0000313" key="3">
    <source>
        <dbReference type="Proteomes" id="UP000292702"/>
    </source>
</evidence>
<dbReference type="AlphaFoldDB" id="A0A4R0RBH8"/>
<sequence length="1151" mass="116948">MDPPARLLVPTRSTRPPPISRDASLMSIDEPPSSPLSPVGDVSMSPSRPRFRLRTSLTPQPSGSDFGPNAVRRERNGISPPPLEALMENPIFVKAPPNPEPLTRQASLTLGSLAETHTRAQPLGRQHSNLTITPSTSGFSEASEGNVRRINAAELALHELEVYKTPLLPSRLRGSNALPDMFKPKKGAQRVVRPMLMGGDRDERPRLGLSDSQGAKKNGDEKGKKAKKPYEGQGGMKKLLARRRMEEEEEREKDRENAMTDEEDEENGKDKAEVEAEKKLAKDLEGPLPPVRALEPSSAPGSRPQSSLRVGRTRVARHDPPARAKPKNRFSAVYDEDEGDDMMDGEEPESSKATPAEPAEVPKPPQLFEAPKGFRFAKEAPVVQHDATAKEPPIAALPFSLTKTAPAAPVSFIPPTSAPAARIPFIAPPSAQVIPHYAAPALPTLPSFALIPPSPASAEKEKAKEAEKAESAANGSGIPNFFATSALLNKTSAQLPPASTASPSPPIAPAPAGGFNWGAPEKKTEDAAPTQSLFGGPAPSGSVASAPKSDPVAPGIPNFFGNAVSNAPSSLFGAPAPKATEPAKETSSDTAAAPSSLFGKPSSSESSGSLFGGGVGSSSTSPFGGPTKEAPSFPFAAPSKPATEAAPPTAPAASNPFGFGALAKPAEAPPAAPTTAPSFTFGAQAKVEAKTESSDTPKQPSTAPSSLFPTSTSAPTPLFTGFGSQPSASSVTSPVEAPKPFTFGQTASSAPTSSTAGPTIEAPKPLFGSAPTTAATPTSPFAFGASTSAPLPEAPAPVKSPFAFGSSAPSTPNPEKKSTFAFGGVSPAPGPSTPTPGAPVNLFGTPSGSNGADVSKGFAFGASTPVRPVTPPQQKGDNEVNMDESPVRGAGMDLNGNGPKPTLSGFGFGTGSSSSSSPFGQTSTSNGGGFGFGSSSNSSSNPFGAKPDKPAEKPTLTFSGFGQQSNSTNSNPFAFGNTTSQPAQPAAPTPGGAFAFGAQASTPTSTSSSFPFGAPAAAPSNPFGQPSNGPTSSPASPAFQTNQNTPFSFGATAVTPTSAPSNPFGFGSQPASPAASNVGLPGSQPSGFTFGMAGNSTGGGGSPSPFSQNAPLPPTSGGGGALFTMGSAPPPQASNQPRQIKKMPSRRGAKR</sequence>
<evidence type="ECO:0000313" key="2">
    <source>
        <dbReference type="EMBL" id="TCD65370.1"/>
    </source>
</evidence>
<feature type="compositionally biased region" description="Polar residues" evidence="1">
    <location>
        <begin position="722"/>
        <end position="733"/>
    </location>
</feature>
<feature type="compositionally biased region" description="Low complexity" evidence="1">
    <location>
        <begin position="617"/>
        <end position="666"/>
    </location>
</feature>
<feature type="compositionally biased region" description="Low complexity" evidence="1">
    <location>
        <begin position="978"/>
        <end position="1024"/>
    </location>
</feature>
<feature type="compositionally biased region" description="Basic and acidic residues" evidence="1">
    <location>
        <begin position="458"/>
        <end position="470"/>
    </location>
</feature>
<feature type="compositionally biased region" description="Low complexity" evidence="1">
    <location>
        <begin position="746"/>
        <end position="759"/>
    </location>
</feature>
<protein>
    <submittedName>
        <fullName evidence="2">Uncharacterized protein</fullName>
    </submittedName>
</protein>